<evidence type="ECO:0000313" key="3">
    <source>
        <dbReference type="Proteomes" id="UP001149009"/>
    </source>
</evidence>
<dbReference type="NCBIfam" id="TIGR01414">
    <property type="entry name" value="autotrans_barl"/>
    <property type="match status" value="1"/>
</dbReference>
<dbReference type="InterPro" id="IPR003991">
    <property type="entry name" value="Pertactin_virulence_factor"/>
</dbReference>
<keyword evidence="3" id="KW-1185">Reference proteome</keyword>
<sequence length="134" mass="14771">MPRLYTACNSLGVSSHHPPNQGWADTKFEALGAGSCPDRRIGLRPQGDYTQRGMTLQPYLKANLWHDFDAEDTIDFDPTPIVTERGGTSLEIGGGVVAKLTETVSLFATADYTTDLDGERRRVFEGNLGVNIRW</sequence>
<evidence type="ECO:0000259" key="1">
    <source>
        <dbReference type="Pfam" id="PF03797"/>
    </source>
</evidence>
<gene>
    <name evidence="2" type="ORF">NYR54_09440</name>
</gene>
<dbReference type="InterPro" id="IPR006315">
    <property type="entry name" value="OM_autotransptr_brl_dom"/>
</dbReference>
<dbReference type="AlphaFoldDB" id="A0A9X2XAK3"/>
<protein>
    <submittedName>
        <fullName evidence="2">Autotransporter outer membrane beta-barrel domain-containing protein</fullName>
    </submittedName>
</protein>
<evidence type="ECO:0000313" key="2">
    <source>
        <dbReference type="EMBL" id="MCT8990512.1"/>
    </source>
</evidence>
<name>A0A9X2XAK3_9HYPH</name>
<dbReference type="SUPFAM" id="SSF103515">
    <property type="entry name" value="Autotransporter"/>
    <property type="match status" value="1"/>
</dbReference>
<dbReference type="PRINTS" id="PR01484">
    <property type="entry name" value="PRTACTNFAMLY"/>
</dbReference>
<dbReference type="InterPro" id="IPR036709">
    <property type="entry name" value="Autotransporte_beta_dom_sf"/>
</dbReference>
<dbReference type="Pfam" id="PF03797">
    <property type="entry name" value="Autotransporter"/>
    <property type="match status" value="1"/>
</dbReference>
<feature type="domain" description="Autotransporter" evidence="1">
    <location>
        <begin position="40"/>
        <end position="111"/>
    </location>
</feature>
<accession>A0A9X2XAK3</accession>
<dbReference type="RefSeq" id="WP_261515385.1">
    <property type="nucleotide sequence ID" value="NZ_JAODNV010000009.1"/>
</dbReference>
<organism evidence="2 3">
    <name type="scientific">Chelativorans petroleitrophicus</name>
    <dbReference type="NCBI Taxonomy" id="2975484"/>
    <lineage>
        <taxon>Bacteria</taxon>
        <taxon>Pseudomonadati</taxon>
        <taxon>Pseudomonadota</taxon>
        <taxon>Alphaproteobacteria</taxon>
        <taxon>Hyphomicrobiales</taxon>
        <taxon>Phyllobacteriaceae</taxon>
        <taxon>Chelativorans</taxon>
    </lineage>
</organism>
<dbReference type="EMBL" id="JAODNV010000009">
    <property type="protein sequence ID" value="MCT8990512.1"/>
    <property type="molecule type" value="Genomic_DNA"/>
</dbReference>
<comment type="caution">
    <text evidence="2">The sequence shown here is derived from an EMBL/GenBank/DDBJ whole genome shotgun (WGS) entry which is preliminary data.</text>
</comment>
<dbReference type="InterPro" id="IPR005546">
    <property type="entry name" value="Autotransporte_beta"/>
</dbReference>
<reference evidence="2" key="1">
    <citation type="submission" date="2022-08" db="EMBL/GenBank/DDBJ databases">
        <title>Chelativorans sichuanense sp. nov., a paraffin oil-degrading bacterium isolated from a mixture of oil-based drill cuttings and paddy soil.</title>
        <authorList>
            <person name="Yu J."/>
            <person name="Liu H."/>
            <person name="Chen Q."/>
        </authorList>
    </citation>
    <scope>NUCLEOTIDE SEQUENCE</scope>
    <source>
        <strain evidence="2">SCAU 2101</strain>
    </source>
</reference>
<dbReference type="Gene3D" id="2.40.128.130">
    <property type="entry name" value="Autotransporter beta-domain"/>
    <property type="match status" value="1"/>
</dbReference>
<proteinExistence type="predicted"/>
<dbReference type="Proteomes" id="UP001149009">
    <property type="component" value="Unassembled WGS sequence"/>
</dbReference>
<dbReference type="GO" id="GO:0019867">
    <property type="term" value="C:outer membrane"/>
    <property type="evidence" value="ECO:0007669"/>
    <property type="project" value="InterPro"/>
</dbReference>